<accession>A0A8H6F4M6</accession>
<dbReference type="PANTHER" id="PTHR21575">
    <property type="entry name" value="PROTEIN HID1"/>
    <property type="match status" value="1"/>
</dbReference>
<dbReference type="EMBL" id="JABWAD010000027">
    <property type="protein sequence ID" value="KAF6070424.1"/>
    <property type="molecule type" value="Genomic_DNA"/>
</dbReference>
<gene>
    <name evidence="2" type="ORF">FOB64_002490</name>
</gene>
<dbReference type="PANTHER" id="PTHR21575:SF12">
    <property type="entry name" value="PROTEIN HID1"/>
    <property type="match status" value="1"/>
</dbReference>
<evidence type="ECO:0000313" key="3">
    <source>
        <dbReference type="Proteomes" id="UP000536275"/>
    </source>
</evidence>
<dbReference type="GO" id="GO:0016020">
    <property type="term" value="C:membrane"/>
    <property type="evidence" value="ECO:0007669"/>
    <property type="project" value="TreeGrafter"/>
</dbReference>
<reference evidence="2 3" key="1">
    <citation type="submission" date="2020-03" db="EMBL/GenBank/DDBJ databases">
        <title>FDA dAtabase for Regulatory Grade micrObial Sequences (FDA-ARGOS): Supporting development and validation of Infectious Disease Dx tests.</title>
        <authorList>
            <person name="Campos J."/>
            <person name="Goldberg B."/>
            <person name="Tallon L."/>
            <person name="Sadzewicz L."/>
            <person name="Vavikolanu K."/>
            <person name="Mehta A."/>
            <person name="Aluvathingal J."/>
            <person name="Nadendla S."/>
            <person name="Nandy P."/>
            <person name="Geyer C."/>
            <person name="Yan Y."/>
            <person name="Sichtig H."/>
        </authorList>
    </citation>
    <scope>NUCLEOTIDE SEQUENCE [LARGE SCALE GENOMIC DNA]</scope>
    <source>
        <strain evidence="2 3">FDAARGOS_656</strain>
    </source>
</reference>
<proteinExistence type="predicted"/>
<evidence type="ECO:0000313" key="2">
    <source>
        <dbReference type="EMBL" id="KAF6070424.1"/>
    </source>
</evidence>
<comment type="caution">
    <text evidence="2">The sequence shown here is derived from an EMBL/GenBank/DDBJ whole genome shotgun (WGS) entry which is preliminary data.</text>
</comment>
<dbReference type="GO" id="GO:0005797">
    <property type="term" value="C:Golgi medial cisterna"/>
    <property type="evidence" value="ECO:0007669"/>
    <property type="project" value="TreeGrafter"/>
</dbReference>
<name>A0A8H6F4M6_CANAX</name>
<dbReference type="GO" id="GO:0000138">
    <property type="term" value="C:Golgi trans cisterna"/>
    <property type="evidence" value="ECO:0007669"/>
    <property type="project" value="TreeGrafter"/>
</dbReference>
<protein>
    <submittedName>
        <fullName evidence="2">High-temperature-induced dauer-formation family protein</fullName>
    </submittedName>
</protein>
<dbReference type="AlphaFoldDB" id="A0A8H6F4M6"/>
<organism evidence="2 3">
    <name type="scientific">Candida albicans</name>
    <name type="common">Yeast</name>
    <dbReference type="NCBI Taxonomy" id="5476"/>
    <lineage>
        <taxon>Eukaryota</taxon>
        <taxon>Fungi</taxon>
        <taxon>Dikarya</taxon>
        <taxon>Ascomycota</taxon>
        <taxon>Saccharomycotina</taxon>
        <taxon>Pichiomycetes</taxon>
        <taxon>Debaryomycetaceae</taxon>
        <taxon>Candida/Lodderomyces clade</taxon>
        <taxon>Candida</taxon>
    </lineage>
</organism>
<sequence>MNQLVKLIHEQPNVENTIPHTLYQASSPKLNLAEEDKFIIYASGDKFSLSTNTDLSDLNPVYIVCSELHAVSSDDDYDEGEVTGIPALEISHTNSELESSVLNSLNNSGQADDLDDNMINDNDGIHNVAGMHVDVGFTSIAGVKTRRSQGHIISTDESNDVFWSSFWSMPTCANDVYELITVADIKKVRQQNLMNIIQLTRKLCHKVIFIAKESKKFGNNKKETIELLNCVRFLIKVLPFIFELAIYPTELEREIFWNNDFDPMQFLQRLEASRNEDEPEDNNNWERVLSPDQATNSIAVNLMSSLVDLLFIRNFTVASSVSKSSATGKDNKLLHVWEPGIGSTSKYQQPNVMIDSNRTEILKLLLTLCSNSLYQQVSSVTTQGSKFLTLLVTVTPKIELLTLVSSLLNIACRSSKLTGSENGLVFEKQEYSETRHLCVTYSIQLLTLMVVYPLPQKSELKFLSEGGLCSKPYNMARAFMGKIHKENELLFITSSLIDLLKVPLINAKDQETDTFSLLRPGSNYKRPSLWSLEAVMLIWELLQSNRKFAAIVGKKYISELMIILLYYVFAYHNQKTFKNLVFLCAYLLLYLSSVQQDRFLEPLFVPLNSATSLFEFYNCLPSNYKLSITPGNTRDFLVTHICTMLINNQVNVSSSNYLSNSSSLSDLLIKTLIEILYNLIPRVSIEETTGLKTDKSKKLNNPNPRGGLSYQSSSSITQLVGILSNKKFLLEKSFHPDLVALLIRAICAAVTKFPQKGRDIGSTVNPIPIPIPIPTPTNKYEDDGTIKSTSAETENIEASLRPSLPTGMSFKAREKLKKDSPLNKTWAGNDALAILLTIVIPHLKVVLNEVWSRVEGSSVDSYELVQRIEKAGFSKVFETNKSQLCYDLLPNTPLDQLKFNWSHLSLGWYISLLYGQIYNSGAQVQNYSGNSIRSYKIVKTFSSGMSKLTSNWTSFLKQDPQRESNSSEAVVPNIDENLVWVNNALCDVNTWSGSEIKLFNVETTEDGFFANLNSRIMSNYTKNENVAQTSAYGYAVPSTPGGLTDMSRRFSDFRINNGSNPSIRSIGNSPAPSALSTPVEEKELYFSKRSFRNSVTSLHSLNNLNRSRSNTPRNSISQ</sequence>
<evidence type="ECO:0000256" key="1">
    <source>
        <dbReference type="SAM" id="MobiDB-lite"/>
    </source>
</evidence>
<dbReference type="Pfam" id="PF12722">
    <property type="entry name" value="Hid1"/>
    <property type="match status" value="2"/>
</dbReference>
<dbReference type="Proteomes" id="UP000536275">
    <property type="component" value="Unassembled WGS sequence"/>
</dbReference>
<feature type="region of interest" description="Disordered" evidence="1">
    <location>
        <begin position="691"/>
        <end position="711"/>
    </location>
</feature>
<feature type="compositionally biased region" description="Polar residues" evidence="1">
    <location>
        <begin position="699"/>
        <end position="711"/>
    </location>
</feature>
<dbReference type="InterPro" id="IPR026705">
    <property type="entry name" value="Hid-1/Ecm30"/>
</dbReference>